<evidence type="ECO:0000256" key="6">
    <source>
        <dbReference type="SAM" id="MobiDB-lite"/>
    </source>
</evidence>
<dbReference type="GO" id="GO:0005634">
    <property type="term" value="C:nucleus"/>
    <property type="evidence" value="ECO:0007669"/>
    <property type="project" value="UniProtKB-SubCell"/>
</dbReference>
<dbReference type="Gene3D" id="3.60.15.10">
    <property type="entry name" value="Ribonuclease Z/Hydroxyacylglutathione hydrolase-like"/>
    <property type="match status" value="1"/>
</dbReference>
<feature type="domain" description="DNA repair metallo-beta-lactamase" evidence="7">
    <location>
        <begin position="650"/>
        <end position="788"/>
    </location>
</feature>
<dbReference type="CDD" id="cd16273">
    <property type="entry name" value="SNM1A-1C-like_MBL-fold"/>
    <property type="match status" value="1"/>
</dbReference>
<sequence length="840" mass="91872">MKKFDFGKKKKKPAQSKLSFPKLSAEEVQAAKEKQKAKPTTTILSFFKKVDQDVLFMSEDTRMMSALFKNETGEHVDEDFSTDRFNESDQPVKRRRISPQLQHPDEADLPKSNVSETQAQPTARSSPARGSSKVGGFVLDSDSDSDASEDAPGTSTPTAKSQAIFSSPMKALIPAETTVLEDLLKKPPSLHAPLPQDDDVSGDLFIDDDVLALAEEEYDTMLAMREQDRREAAEDGIEAPDMDDDFHRRSDDEKPICPICSASMEFASLDEATRHVNSCLDGTPTPLPTAPKSEPASSSPTFKPGSSRAEKAAVPRPGQADPFSSADGKAGSAFFKLMSARVENKAWAQAAKQAVVSKGKPAYTRTCPFYKIMPGFSICVDGFRYGAVQGCNAYFLSHFHSDHYIGLSSKWCHGPIYCSKVTATLMKKQLRVADKWVVSLEWEMPTTVPGTDGVTVTMIPANHCPGSSLFLFEKNIGGRTQRILHCGDFRACPAHVTHPLLRPETLADAVLGTTKQQKIDICYLDTTYLDPRYAFPPQTDVIKACAELCAEISADPDAPCPVWDRLQYGAKKKKSASTISSSQLFSSSTAKPTVPCTTAAPPSNKKLLVICGTYSIGKERVCVAVAHALKTKIFAPARKLAICKMLDDPELAALLTSDPLAAQVHLQSLGDIRPDVIDEYRRTYGARFSRVVALRPSGWTYRPPSTCADGSSAPPANAQPGQVPTTQLLHGAYWRARFGKEDVAAARGGSRTALCLGVPYSEHSSFRELAMFLMSLNIERVVPTVNVGSEASRKKMKAWIDRWTAERRRGGLVEALEGREEEREDVILWDGKGKGGGAWW</sequence>
<dbReference type="EMBL" id="LAEV01001664">
    <property type="protein sequence ID" value="KKA27526.1"/>
    <property type="molecule type" value="Genomic_DNA"/>
</dbReference>
<keyword evidence="4" id="KW-0234">DNA repair</keyword>
<protein>
    <recommendedName>
        <fullName evidence="11">DNA repair metallo-beta-lactamase domain-containing protein</fullName>
    </recommendedName>
</protein>
<evidence type="ECO:0000313" key="9">
    <source>
        <dbReference type="EMBL" id="KKA27526.1"/>
    </source>
</evidence>
<comment type="caution">
    <text evidence="9">The sequence shown here is derived from an EMBL/GenBank/DDBJ whole genome shotgun (WGS) entry which is preliminary data.</text>
</comment>
<dbReference type="SUPFAM" id="SSF56281">
    <property type="entry name" value="Metallo-hydrolase/oxidoreductase"/>
    <property type="match status" value="1"/>
</dbReference>
<dbReference type="FunFam" id="3.60.15.10:FF:000038">
    <property type="entry name" value="DNA cross-link repair protein pso2/snm1"/>
    <property type="match status" value="1"/>
</dbReference>
<evidence type="ECO:0000256" key="1">
    <source>
        <dbReference type="ARBA" id="ARBA00004123"/>
    </source>
</evidence>
<evidence type="ECO:0000256" key="5">
    <source>
        <dbReference type="ARBA" id="ARBA00023242"/>
    </source>
</evidence>
<dbReference type="GO" id="GO:0006303">
    <property type="term" value="P:double-strand break repair via nonhomologous end joining"/>
    <property type="evidence" value="ECO:0007669"/>
    <property type="project" value="TreeGrafter"/>
</dbReference>
<keyword evidence="10" id="KW-1185">Reference proteome</keyword>
<dbReference type="Gene3D" id="3.40.50.12650">
    <property type="match status" value="1"/>
</dbReference>
<evidence type="ECO:0000313" key="10">
    <source>
        <dbReference type="Proteomes" id="UP000033483"/>
    </source>
</evidence>
<dbReference type="Proteomes" id="UP000033483">
    <property type="component" value="Unassembled WGS sequence"/>
</dbReference>
<evidence type="ECO:0000259" key="7">
    <source>
        <dbReference type="Pfam" id="PF07522"/>
    </source>
</evidence>
<dbReference type="InterPro" id="IPR011084">
    <property type="entry name" value="DRMBL"/>
</dbReference>
<proteinExistence type="inferred from homology"/>
<feature type="region of interest" description="Disordered" evidence="6">
    <location>
        <begin position="280"/>
        <end position="327"/>
    </location>
</feature>
<dbReference type="PANTHER" id="PTHR23240">
    <property type="entry name" value="DNA CROSS-LINK REPAIR PROTEIN PSO2/SNM1-RELATED"/>
    <property type="match status" value="1"/>
</dbReference>
<feature type="region of interest" description="Disordered" evidence="6">
    <location>
        <begin position="72"/>
        <end position="163"/>
    </location>
</feature>
<comment type="similarity">
    <text evidence="2">Belongs to the DNA repair metallo-beta-lactamase (DRMBL) family.</text>
</comment>
<feature type="region of interest" description="Disordered" evidence="6">
    <location>
        <begin position="1"/>
        <end position="20"/>
    </location>
</feature>
<feature type="compositionally biased region" description="Basic and acidic residues" evidence="6">
    <location>
        <begin position="81"/>
        <end position="92"/>
    </location>
</feature>
<dbReference type="InterPro" id="IPR036866">
    <property type="entry name" value="RibonucZ/Hydroxyglut_hydro"/>
</dbReference>
<keyword evidence="5" id="KW-0539">Nucleus</keyword>
<feature type="compositionally biased region" description="Polar residues" evidence="6">
    <location>
        <begin position="112"/>
        <end position="129"/>
    </location>
</feature>
<evidence type="ECO:0000256" key="4">
    <source>
        <dbReference type="ARBA" id="ARBA00023204"/>
    </source>
</evidence>
<keyword evidence="3" id="KW-0227">DNA damage</keyword>
<dbReference type="InterPro" id="IPR001279">
    <property type="entry name" value="Metallo-B-lactamas"/>
</dbReference>
<evidence type="ECO:0000256" key="3">
    <source>
        <dbReference type="ARBA" id="ARBA00022763"/>
    </source>
</evidence>
<dbReference type="PANTHER" id="PTHR23240:SF6">
    <property type="entry name" value="DNA CROSS-LINK REPAIR 1A PROTEIN"/>
    <property type="match status" value="1"/>
</dbReference>
<dbReference type="OrthoDB" id="262529at2759"/>
<evidence type="ECO:0008006" key="11">
    <source>
        <dbReference type="Google" id="ProtNLM"/>
    </source>
</evidence>
<dbReference type="GO" id="GO:0003684">
    <property type="term" value="F:damaged DNA binding"/>
    <property type="evidence" value="ECO:0007669"/>
    <property type="project" value="TreeGrafter"/>
</dbReference>
<gene>
    <name evidence="9" type="ORF">TD95_001802</name>
</gene>
<comment type="subcellular location">
    <subcellularLocation>
        <location evidence="1">Nucleus</location>
    </subcellularLocation>
</comment>
<organism evidence="9 10">
    <name type="scientific">Thielaviopsis punctulata</name>
    <dbReference type="NCBI Taxonomy" id="72032"/>
    <lineage>
        <taxon>Eukaryota</taxon>
        <taxon>Fungi</taxon>
        <taxon>Dikarya</taxon>
        <taxon>Ascomycota</taxon>
        <taxon>Pezizomycotina</taxon>
        <taxon>Sordariomycetes</taxon>
        <taxon>Hypocreomycetidae</taxon>
        <taxon>Microascales</taxon>
        <taxon>Ceratocystidaceae</taxon>
        <taxon>Thielaviopsis</taxon>
    </lineage>
</organism>
<evidence type="ECO:0000259" key="8">
    <source>
        <dbReference type="Pfam" id="PF12706"/>
    </source>
</evidence>
<dbReference type="GO" id="GO:0035312">
    <property type="term" value="F:5'-3' DNA exonuclease activity"/>
    <property type="evidence" value="ECO:0007669"/>
    <property type="project" value="TreeGrafter"/>
</dbReference>
<accession>A0A0F4ZBK1</accession>
<name>A0A0F4ZBK1_9PEZI</name>
<feature type="compositionally biased region" description="Polar residues" evidence="6">
    <location>
        <begin position="153"/>
        <end position="163"/>
    </location>
</feature>
<dbReference type="Pfam" id="PF12706">
    <property type="entry name" value="Lactamase_B_2"/>
    <property type="match status" value="1"/>
</dbReference>
<feature type="domain" description="Metallo-beta-lactamase" evidence="8">
    <location>
        <begin position="390"/>
        <end position="498"/>
    </location>
</feature>
<dbReference type="AlphaFoldDB" id="A0A0F4ZBK1"/>
<dbReference type="Pfam" id="PF07522">
    <property type="entry name" value="DRMBL"/>
    <property type="match status" value="1"/>
</dbReference>
<dbReference type="GO" id="GO:0036297">
    <property type="term" value="P:interstrand cross-link repair"/>
    <property type="evidence" value="ECO:0007669"/>
    <property type="project" value="TreeGrafter"/>
</dbReference>
<reference evidence="9 10" key="1">
    <citation type="submission" date="2015-03" db="EMBL/GenBank/DDBJ databases">
        <authorList>
            <person name="Radwan O."/>
            <person name="Al-Naeli F.A."/>
            <person name="Rendon G.A."/>
            <person name="Fields C."/>
        </authorList>
    </citation>
    <scope>NUCLEOTIDE SEQUENCE [LARGE SCALE GENOMIC DNA]</scope>
    <source>
        <strain evidence="9">CR-DP1</strain>
    </source>
</reference>
<evidence type="ECO:0000256" key="2">
    <source>
        <dbReference type="ARBA" id="ARBA00010304"/>
    </source>
</evidence>